<reference evidence="1" key="1">
    <citation type="submission" date="2022-07" db="EMBL/GenBank/DDBJ databases">
        <authorList>
            <person name="Macas J."/>
            <person name="Novak P."/>
            <person name="Neumann P."/>
        </authorList>
    </citation>
    <scope>NUCLEOTIDE SEQUENCE</scope>
</reference>
<protein>
    <submittedName>
        <fullName evidence="1">Uncharacterized protein</fullName>
    </submittedName>
</protein>
<proteinExistence type="predicted"/>
<dbReference type="AlphaFoldDB" id="A0A9P1E4H5"/>
<sequence length="122" mass="13628">MMEPQIRLYNFSRYRASSNCKHFTMINRPTTKIAIPPMKCNRTTTNVGLIRKACDASLFLDIEWGKRLSSISTTGGASRSSVSTKLPKEKIDDIIGNGFGNEMISDDIEVEVQKPIAQTKNT</sequence>
<keyword evidence="2" id="KW-1185">Reference proteome</keyword>
<comment type="caution">
    <text evidence="1">The sequence shown here is derived from an EMBL/GenBank/DDBJ whole genome shotgun (WGS) entry which is preliminary data.</text>
</comment>
<gene>
    <name evidence="1" type="ORF">CEURO_LOCUS6602</name>
</gene>
<organism evidence="1 2">
    <name type="scientific">Cuscuta europaea</name>
    <name type="common">European dodder</name>
    <dbReference type="NCBI Taxonomy" id="41803"/>
    <lineage>
        <taxon>Eukaryota</taxon>
        <taxon>Viridiplantae</taxon>
        <taxon>Streptophyta</taxon>
        <taxon>Embryophyta</taxon>
        <taxon>Tracheophyta</taxon>
        <taxon>Spermatophyta</taxon>
        <taxon>Magnoliopsida</taxon>
        <taxon>eudicotyledons</taxon>
        <taxon>Gunneridae</taxon>
        <taxon>Pentapetalae</taxon>
        <taxon>asterids</taxon>
        <taxon>lamiids</taxon>
        <taxon>Solanales</taxon>
        <taxon>Convolvulaceae</taxon>
        <taxon>Cuscuteae</taxon>
        <taxon>Cuscuta</taxon>
        <taxon>Cuscuta subgen. Cuscuta</taxon>
    </lineage>
</organism>
<evidence type="ECO:0000313" key="1">
    <source>
        <dbReference type="EMBL" id="CAH9078173.1"/>
    </source>
</evidence>
<name>A0A9P1E4H5_CUSEU</name>
<evidence type="ECO:0000313" key="2">
    <source>
        <dbReference type="Proteomes" id="UP001152484"/>
    </source>
</evidence>
<accession>A0A9P1E4H5</accession>
<dbReference type="Proteomes" id="UP001152484">
    <property type="component" value="Unassembled WGS sequence"/>
</dbReference>
<dbReference type="EMBL" id="CAMAPE010000010">
    <property type="protein sequence ID" value="CAH9078173.1"/>
    <property type="molecule type" value="Genomic_DNA"/>
</dbReference>